<dbReference type="OrthoDB" id="3759773at2759"/>
<protein>
    <recommendedName>
        <fullName evidence="3">F-box domain-containing protein</fullName>
    </recommendedName>
</protein>
<dbReference type="AlphaFoldDB" id="A0A545VAJ4"/>
<evidence type="ECO:0000313" key="1">
    <source>
        <dbReference type="EMBL" id="TQV98728.1"/>
    </source>
</evidence>
<sequence length="570" mass="64047">MENGMLASLPDDIALQILQYIAVPQKFGALSWPSLVHGIPEGESLRTIQSVRLTCRALSRLAAPVLFPVLHVSINYKSVDAFEKLSKNPVIATHARGVVVNVATYSRDLAMDLGAFKKSRLTEIHQLSDSLDYHMEFRLQEGDEEDDDVQEYHRLSHRLNILKQEWDHVAPTESDNTEFQADSGAAGGAAKSQFGDILLSSYNEYVRRFREQLEWLSDAQSMVKLANAFKRLDCGGKVHFSAKVREVVPYRGGGLEIAEVLDNPQVLSRLMAQPYSWEDLERRGEEKDLGIARTLTMLPIALADVGVPLTELYLGCFPHYSGFTQLLSHEKQQAAELELQLRSAFQQIQVFHFGYSGMSCKGLRHNPLPDRDVSYMRAYLQAALASSQLQNLSMSFYSYCINTGQRRNDEGLFVLGPVLQSLTTFQLTRVVVSNVEVKFDELEYLLTRLGSKLGFLSLGSIALLDGRWAPLLDVVRESTAQRCQEDRCRVILSNLLGAEFGSEKRKHLDIWNTDPDEWEEELKEPASVREAERYLCGKRATNPLQRLDAAAPSLESFASFESVTDSSSDE</sequence>
<keyword evidence="2" id="KW-1185">Reference proteome</keyword>
<comment type="caution">
    <text evidence="1">The sequence shown here is derived from an EMBL/GenBank/DDBJ whole genome shotgun (WGS) entry which is preliminary data.</text>
</comment>
<accession>A0A545VAJ4</accession>
<dbReference type="EMBL" id="SPUK01000003">
    <property type="protein sequence ID" value="TQV98728.1"/>
    <property type="molecule type" value="Genomic_DNA"/>
</dbReference>
<evidence type="ECO:0000313" key="2">
    <source>
        <dbReference type="Proteomes" id="UP000315783"/>
    </source>
</evidence>
<evidence type="ECO:0008006" key="3">
    <source>
        <dbReference type="Google" id="ProtNLM"/>
    </source>
</evidence>
<gene>
    <name evidence="1" type="ORF">IF1G_02808</name>
</gene>
<dbReference type="Proteomes" id="UP000315783">
    <property type="component" value="Unassembled WGS sequence"/>
</dbReference>
<name>A0A545VAJ4_9HYPO</name>
<proteinExistence type="predicted"/>
<organism evidence="1 2">
    <name type="scientific">Cordyceps javanica</name>
    <dbReference type="NCBI Taxonomy" id="43265"/>
    <lineage>
        <taxon>Eukaryota</taxon>
        <taxon>Fungi</taxon>
        <taxon>Dikarya</taxon>
        <taxon>Ascomycota</taxon>
        <taxon>Pezizomycotina</taxon>
        <taxon>Sordariomycetes</taxon>
        <taxon>Hypocreomycetidae</taxon>
        <taxon>Hypocreales</taxon>
        <taxon>Cordycipitaceae</taxon>
        <taxon>Cordyceps</taxon>
    </lineage>
</organism>
<reference evidence="1 2" key="1">
    <citation type="journal article" date="2019" name="Appl. Microbiol. Biotechnol.">
        <title>Genome sequence of Isaria javanica and comparative genome analysis insights into family S53 peptidase evolution in fungal entomopathogens.</title>
        <authorList>
            <person name="Lin R."/>
            <person name="Zhang X."/>
            <person name="Xin B."/>
            <person name="Zou M."/>
            <person name="Gao Y."/>
            <person name="Qin F."/>
            <person name="Hu Q."/>
            <person name="Xie B."/>
            <person name="Cheng X."/>
        </authorList>
    </citation>
    <scope>NUCLEOTIDE SEQUENCE [LARGE SCALE GENOMIC DNA]</scope>
    <source>
        <strain evidence="1 2">IJ1G</strain>
    </source>
</reference>
<dbReference type="STRING" id="43265.A0A545VAJ4"/>